<feature type="compositionally biased region" description="Basic residues" evidence="3">
    <location>
        <begin position="1"/>
        <end position="10"/>
    </location>
</feature>
<evidence type="ECO:0000313" key="6">
    <source>
        <dbReference type="EMBL" id="KAJ3839986.1"/>
    </source>
</evidence>
<dbReference type="SUPFAM" id="SSF52540">
    <property type="entry name" value="P-loop containing nucleoside triphosphate hydrolases"/>
    <property type="match status" value="1"/>
</dbReference>
<organism evidence="6 7">
    <name type="scientific">Lentinula raphanica</name>
    <dbReference type="NCBI Taxonomy" id="153919"/>
    <lineage>
        <taxon>Eukaryota</taxon>
        <taxon>Fungi</taxon>
        <taxon>Dikarya</taxon>
        <taxon>Basidiomycota</taxon>
        <taxon>Agaricomycotina</taxon>
        <taxon>Agaricomycetes</taxon>
        <taxon>Agaricomycetidae</taxon>
        <taxon>Agaricales</taxon>
        <taxon>Marasmiineae</taxon>
        <taxon>Omphalotaceae</taxon>
        <taxon>Lentinula</taxon>
    </lineage>
</organism>
<dbReference type="AlphaFoldDB" id="A0AA38UG74"/>
<dbReference type="InterPro" id="IPR003439">
    <property type="entry name" value="ABC_transporter-like_ATP-bd"/>
</dbReference>
<feature type="region of interest" description="Disordered" evidence="3">
    <location>
        <begin position="1"/>
        <end position="24"/>
    </location>
</feature>
<feature type="compositionally biased region" description="Basic and acidic residues" evidence="3">
    <location>
        <begin position="11"/>
        <end position="24"/>
    </location>
</feature>
<keyword evidence="1" id="KW-0547">Nucleotide-binding</keyword>
<name>A0AA38UG74_9AGAR</name>
<evidence type="ECO:0000256" key="4">
    <source>
        <dbReference type="SAM" id="Phobius"/>
    </source>
</evidence>
<dbReference type="InterPro" id="IPR017871">
    <property type="entry name" value="ABC_transporter-like_CS"/>
</dbReference>
<keyword evidence="6" id="KW-0378">Hydrolase</keyword>
<evidence type="ECO:0000313" key="7">
    <source>
        <dbReference type="Proteomes" id="UP001163846"/>
    </source>
</evidence>
<accession>A0AA38UG74</accession>
<dbReference type="PROSITE" id="PS00211">
    <property type="entry name" value="ABC_TRANSPORTER_1"/>
    <property type="match status" value="1"/>
</dbReference>
<dbReference type="PANTHER" id="PTHR43394:SF1">
    <property type="entry name" value="ATP-BINDING CASSETTE SUB-FAMILY B MEMBER 10, MITOCHONDRIAL"/>
    <property type="match status" value="1"/>
</dbReference>
<protein>
    <submittedName>
        <fullName evidence="6">P-loop containing nucleoside triphosphate hydrolase protein</fullName>
    </submittedName>
</protein>
<dbReference type="GO" id="GO:0015421">
    <property type="term" value="F:ABC-type oligopeptide transporter activity"/>
    <property type="evidence" value="ECO:0007669"/>
    <property type="project" value="TreeGrafter"/>
</dbReference>
<sequence>MYRGGPRHRRGIDTHRKGKFDPNDEKQVKHTKIGKVWELFEERQPELAKVPFSTRLNLERYLGIYDSLPYVWRMLKDIGSIRACWLYLALYVVVQLALSLIPAVQLWYSGQLLEIVGTAVEHRTVDKLLLLRVASSRVACSIADLILQHLSKIISRPLNARIKRYYTVHMFHVLARLDVPTYDDPLVQRQLEQAFPTNSRQSVIWRTVVGVIHMGSTTIMLVSQLSVLLNVLRNQRDGPLLAFLSFSHSFISSNQDTHTLFTRGKTWSTVWAATTHNADFIKLSGLRKAVADASHRKEIVAGNMWQYMVAEYTRCITALGEDAAEFFDVYEMFNQQKFPSFTSIIRRPLQELPHVVFTLRAVQYPASIPVSLASLNLITSSASSFSHTLLRLFEQTGSISDNFATIRKMYDAINLPNRIPDGITPYPENLQSLKSGMSVEFRNVSFKYPESNSYALRNVSFKLFKGQLCVILGQNGSGKSTVLKLIARLYDPLEGQILIDGQDIKKLKLADLRRAIAILFQDYTHFPLSIKDNIALGDPGHADDTERITQAASLGGASEFIERLEDRYDTYLERPVRDYYSGLPEGTMDLFGRAVNFGKIRGMGGMKSNQSMTLSGGQMQRIALSRTFMRSSASEPSVGLLLFDEPSASLDPTAEHDLFERLRLLRGEKTMIFSSHRFGNLTRNADVILYMHDSVIVEEGSHEDLLKARGEYARIWNLQAQAFL</sequence>
<comment type="caution">
    <text evidence="6">The sequence shown here is derived from an EMBL/GenBank/DDBJ whole genome shotgun (WGS) entry which is preliminary data.</text>
</comment>
<reference evidence="6" key="1">
    <citation type="submission" date="2022-08" db="EMBL/GenBank/DDBJ databases">
        <authorList>
            <consortium name="DOE Joint Genome Institute"/>
            <person name="Min B."/>
            <person name="Riley R."/>
            <person name="Sierra-Patev S."/>
            <person name="Naranjo-Ortiz M."/>
            <person name="Looney B."/>
            <person name="Konkel Z."/>
            <person name="Slot J.C."/>
            <person name="Sakamoto Y."/>
            <person name="Steenwyk J.L."/>
            <person name="Rokas A."/>
            <person name="Carro J."/>
            <person name="Camarero S."/>
            <person name="Ferreira P."/>
            <person name="Molpeceres G."/>
            <person name="Ruiz-Duenas F.J."/>
            <person name="Serrano A."/>
            <person name="Henrissat B."/>
            <person name="Drula E."/>
            <person name="Hughes K.W."/>
            <person name="Mata J.L."/>
            <person name="Ishikawa N.K."/>
            <person name="Vargas-Isla R."/>
            <person name="Ushijima S."/>
            <person name="Smith C.A."/>
            <person name="Ahrendt S."/>
            <person name="Andreopoulos W."/>
            <person name="He G."/>
            <person name="Labutti K."/>
            <person name="Lipzen A."/>
            <person name="Ng V."/>
            <person name="Sandor L."/>
            <person name="Barry K."/>
            <person name="Martinez A.T."/>
            <person name="Xiao Y."/>
            <person name="Gibbons J.G."/>
            <person name="Terashima K."/>
            <person name="Hibbett D.S."/>
            <person name="Grigoriev I.V."/>
        </authorList>
    </citation>
    <scope>NUCLEOTIDE SEQUENCE</scope>
    <source>
        <strain evidence="6">TFB9207</strain>
    </source>
</reference>
<feature type="transmembrane region" description="Helical" evidence="4">
    <location>
        <begin position="84"/>
        <end position="108"/>
    </location>
</feature>
<dbReference type="SMART" id="SM00382">
    <property type="entry name" value="AAA"/>
    <property type="match status" value="1"/>
</dbReference>
<feature type="domain" description="ABC transporter" evidence="5">
    <location>
        <begin position="439"/>
        <end position="718"/>
    </location>
</feature>
<evidence type="ECO:0000259" key="5">
    <source>
        <dbReference type="PROSITE" id="PS50893"/>
    </source>
</evidence>
<dbReference type="Gene3D" id="3.40.50.300">
    <property type="entry name" value="P-loop containing nucleotide triphosphate hydrolases"/>
    <property type="match status" value="1"/>
</dbReference>
<keyword evidence="4" id="KW-0812">Transmembrane</keyword>
<dbReference type="InterPro" id="IPR003593">
    <property type="entry name" value="AAA+_ATPase"/>
</dbReference>
<proteinExistence type="predicted"/>
<evidence type="ECO:0000256" key="3">
    <source>
        <dbReference type="SAM" id="MobiDB-lite"/>
    </source>
</evidence>
<keyword evidence="4" id="KW-0472">Membrane</keyword>
<dbReference type="Pfam" id="PF00005">
    <property type="entry name" value="ABC_tran"/>
    <property type="match status" value="1"/>
</dbReference>
<evidence type="ECO:0000256" key="1">
    <source>
        <dbReference type="ARBA" id="ARBA00022741"/>
    </source>
</evidence>
<keyword evidence="2" id="KW-0067">ATP-binding</keyword>
<dbReference type="GO" id="GO:0016887">
    <property type="term" value="F:ATP hydrolysis activity"/>
    <property type="evidence" value="ECO:0007669"/>
    <property type="project" value="InterPro"/>
</dbReference>
<dbReference type="EMBL" id="MU806100">
    <property type="protein sequence ID" value="KAJ3839986.1"/>
    <property type="molecule type" value="Genomic_DNA"/>
</dbReference>
<keyword evidence="7" id="KW-1185">Reference proteome</keyword>
<gene>
    <name evidence="6" type="ORF">F5878DRAFT_534555</name>
</gene>
<dbReference type="GO" id="GO:0005524">
    <property type="term" value="F:ATP binding"/>
    <property type="evidence" value="ECO:0007669"/>
    <property type="project" value="UniProtKB-KW"/>
</dbReference>
<dbReference type="InterPro" id="IPR039421">
    <property type="entry name" value="Type_1_exporter"/>
</dbReference>
<dbReference type="PANTHER" id="PTHR43394">
    <property type="entry name" value="ATP-DEPENDENT PERMEASE MDL1, MITOCHONDRIAL"/>
    <property type="match status" value="1"/>
</dbReference>
<dbReference type="PROSITE" id="PS50893">
    <property type="entry name" value="ABC_TRANSPORTER_2"/>
    <property type="match status" value="1"/>
</dbReference>
<dbReference type="InterPro" id="IPR027417">
    <property type="entry name" value="P-loop_NTPase"/>
</dbReference>
<dbReference type="Proteomes" id="UP001163846">
    <property type="component" value="Unassembled WGS sequence"/>
</dbReference>
<evidence type="ECO:0000256" key="2">
    <source>
        <dbReference type="ARBA" id="ARBA00022840"/>
    </source>
</evidence>
<keyword evidence="4" id="KW-1133">Transmembrane helix</keyword>